<name>R7S4X5_PUNST</name>
<sequence>MTAPAFHGMDNECDADLGMGSSPTESLALDSEDESPFCPDWDDMHESGLDDMAKDVLDVEVAESEQWWTYLDKTTCTMDITSAFPHSHVLSEYALELLGVARIPRDSGGDAVAQVVMIRRWFTWDGNLWATVNPTNIRTDTQEFVVDETMELERPLPAFSLSIVELQDPMVHSVYGLPSPENIARILREEKGQRTLTKWSKPIHNPWQLKANGHRVLGNISKKWNKHNSILVTLGGLPREHVQQGYNIHFLSTSNLAAPLEMMEEIVVLLAKAHENGVNAWDCSVGKHGEDILIIPWVLALQGDNPMASEFCLHVGMTGKYFCWICHVGKAGVPGWAPGDAGGKEQISDFVMVQLIPLLDISGL</sequence>
<accession>R7S4X5</accession>
<organism evidence="2 3">
    <name type="scientific">Punctularia strigosozonata (strain HHB-11173)</name>
    <name type="common">White-rot fungus</name>
    <dbReference type="NCBI Taxonomy" id="741275"/>
    <lineage>
        <taxon>Eukaryota</taxon>
        <taxon>Fungi</taxon>
        <taxon>Dikarya</taxon>
        <taxon>Basidiomycota</taxon>
        <taxon>Agaricomycotina</taxon>
        <taxon>Agaricomycetes</taxon>
        <taxon>Corticiales</taxon>
        <taxon>Punctulariaceae</taxon>
        <taxon>Punctularia</taxon>
    </lineage>
</organism>
<protein>
    <submittedName>
        <fullName evidence="2">Uncharacterized protein</fullName>
    </submittedName>
</protein>
<dbReference type="RefSeq" id="XP_007388469.1">
    <property type="nucleotide sequence ID" value="XM_007388407.1"/>
</dbReference>
<evidence type="ECO:0000256" key="1">
    <source>
        <dbReference type="SAM" id="MobiDB-lite"/>
    </source>
</evidence>
<feature type="region of interest" description="Disordered" evidence="1">
    <location>
        <begin position="1"/>
        <end position="33"/>
    </location>
</feature>
<dbReference type="Proteomes" id="UP000054196">
    <property type="component" value="Unassembled WGS sequence"/>
</dbReference>
<dbReference type="eggNOG" id="ENOG502SBYH">
    <property type="taxonomic scope" value="Eukaryota"/>
</dbReference>
<evidence type="ECO:0000313" key="3">
    <source>
        <dbReference type="Proteomes" id="UP000054196"/>
    </source>
</evidence>
<dbReference type="HOGENOM" id="CLU_761035_0_0_1"/>
<proteinExistence type="predicted"/>
<dbReference type="AlphaFoldDB" id="R7S4X5"/>
<evidence type="ECO:0000313" key="2">
    <source>
        <dbReference type="EMBL" id="EIN04326.1"/>
    </source>
</evidence>
<reference evidence="3" key="1">
    <citation type="journal article" date="2012" name="Science">
        <title>The Paleozoic origin of enzymatic lignin decomposition reconstructed from 31 fungal genomes.</title>
        <authorList>
            <person name="Floudas D."/>
            <person name="Binder M."/>
            <person name="Riley R."/>
            <person name="Barry K."/>
            <person name="Blanchette R.A."/>
            <person name="Henrissat B."/>
            <person name="Martinez A.T."/>
            <person name="Otillar R."/>
            <person name="Spatafora J.W."/>
            <person name="Yadav J.S."/>
            <person name="Aerts A."/>
            <person name="Benoit I."/>
            <person name="Boyd A."/>
            <person name="Carlson A."/>
            <person name="Copeland A."/>
            <person name="Coutinho P.M."/>
            <person name="de Vries R.P."/>
            <person name="Ferreira P."/>
            <person name="Findley K."/>
            <person name="Foster B."/>
            <person name="Gaskell J."/>
            <person name="Glotzer D."/>
            <person name="Gorecki P."/>
            <person name="Heitman J."/>
            <person name="Hesse C."/>
            <person name="Hori C."/>
            <person name="Igarashi K."/>
            <person name="Jurgens J.A."/>
            <person name="Kallen N."/>
            <person name="Kersten P."/>
            <person name="Kohler A."/>
            <person name="Kuees U."/>
            <person name="Kumar T.K.A."/>
            <person name="Kuo A."/>
            <person name="LaButti K."/>
            <person name="Larrondo L.F."/>
            <person name="Lindquist E."/>
            <person name="Ling A."/>
            <person name="Lombard V."/>
            <person name="Lucas S."/>
            <person name="Lundell T."/>
            <person name="Martin R."/>
            <person name="McLaughlin D.J."/>
            <person name="Morgenstern I."/>
            <person name="Morin E."/>
            <person name="Murat C."/>
            <person name="Nagy L.G."/>
            <person name="Nolan M."/>
            <person name="Ohm R.A."/>
            <person name="Patyshakuliyeva A."/>
            <person name="Rokas A."/>
            <person name="Ruiz-Duenas F.J."/>
            <person name="Sabat G."/>
            <person name="Salamov A."/>
            <person name="Samejima M."/>
            <person name="Schmutz J."/>
            <person name="Slot J.C."/>
            <person name="St John F."/>
            <person name="Stenlid J."/>
            <person name="Sun H."/>
            <person name="Sun S."/>
            <person name="Syed K."/>
            <person name="Tsang A."/>
            <person name="Wiebenga A."/>
            <person name="Young D."/>
            <person name="Pisabarro A."/>
            <person name="Eastwood D.C."/>
            <person name="Martin F."/>
            <person name="Cullen D."/>
            <person name="Grigoriev I.V."/>
            <person name="Hibbett D.S."/>
        </authorList>
    </citation>
    <scope>NUCLEOTIDE SEQUENCE [LARGE SCALE GENOMIC DNA]</scope>
    <source>
        <strain evidence="3">HHB-11173 SS5</strain>
    </source>
</reference>
<dbReference type="OrthoDB" id="2246127at2759"/>
<dbReference type="GeneID" id="18880154"/>
<gene>
    <name evidence="2" type="ORF">PUNSTDRAFT_138720</name>
</gene>
<dbReference type="EMBL" id="JH687555">
    <property type="protein sequence ID" value="EIN04326.1"/>
    <property type="molecule type" value="Genomic_DNA"/>
</dbReference>
<dbReference type="KEGG" id="psq:PUNSTDRAFT_138720"/>
<keyword evidence="3" id="KW-1185">Reference proteome</keyword>